<dbReference type="Proteomes" id="UP000293036">
    <property type="component" value="Unassembled WGS sequence"/>
</dbReference>
<dbReference type="Gene3D" id="3.40.50.300">
    <property type="entry name" value="P-loop containing nucleotide triphosphate hydrolases"/>
    <property type="match status" value="1"/>
</dbReference>
<dbReference type="EMBL" id="SJDT01000003">
    <property type="protein sequence ID" value="TBW22059.1"/>
    <property type="molecule type" value="Genomic_DNA"/>
</dbReference>
<dbReference type="PANTHER" id="PTHR43394:SF1">
    <property type="entry name" value="ATP-BINDING CASSETTE SUB-FAMILY B MEMBER 10, MITOCHONDRIAL"/>
    <property type="match status" value="1"/>
</dbReference>
<evidence type="ECO:0000256" key="2">
    <source>
        <dbReference type="ARBA" id="ARBA00022692"/>
    </source>
</evidence>
<evidence type="ECO:0000256" key="3">
    <source>
        <dbReference type="ARBA" id="ARBA00022741"/>
    </source>
</evidence>
<organism evidence="10 11">
    <name type="scientific">Arcanobacterium bovis</name>
    <dbReference type="NCBI Taxonomy" id="2529275"/>
    <lineage>
        <taxon>Bacteria</taxon>
        <taxon>Bacillati</taxon>
        <taxon>Actinomycetota</taxon>
        <taxon>Actinomycetes</taxon>
        <taxon>Actinomycetales</taxon>
        <taxon>Actinomycetaceae</taxon>
        <taxon>Arcanobacterium</taxon>
    </lineage>
</organism>
<feature type="transmembrane region" description="Helical" evidence="7">
    <location>
        <begin position="33"/>
        <end position="58"/>
    </location>
</feature>
<dbReference type="SUPFAM" id="SSF52540">
    <property type="entry name" value="P-loop containing nucleoside triphosphate hydrolases"/>
    <property type="match status" value="1"/>
</dbReference>
<reference evidence="10 11" key="1">
    <citation type="submission" date="2019-02" db="EMBL/GenBank/DDBJ databases">
        <title>Arcanobacterium bovis sp. nov., isolated from the milk of a cow with mastitis.</title>
        <authorList>
            <person name="Sammra O."/>
            <person name="Foster G."/>
            <person name="Hassan A."/>
            <person name="Alssahen M."/>
            <person name="Laemmler C."/>
            <person name="Borowiak M."/>
            <person name="Malorny B."/>
            <person name="Abdulmawjood A."/>
        </authorList>
    </citation>
    <scope>NUCLEOTIDE SEQUENCE [LARGE SCALE GENOMIC DNA]</scope>
    <source>
        <strain evidence="10 11">C605018/01/1</strain>
    </source>
</reference>
<dbReference type="GO" id="GO:0016887">
    <property type="term" value="F:ATP hydrolysis activity"/>
    <property type="evidence" value="ECO:0007669"/>
    <property type="project" value="InterPro"/>
</dbReference>
<dbReference type="InterPro" id="IPR036640">
    <property type="entry name" value="ABC1_TM_sf"/>
</dbReference>
<dbReference type="AlphaFoldDB" id="A0A4Q9V084"/>
<dbReference type="Pfam" id="PF00005">
    <property type="entry name" value="ABC_tran"/>
    <property type="match status" value="1"/>
</dbReference>
<dbReference type="GO" id="GO:0045454">
    <property type="term" value="P:cell redox homeostasis"/>
    <property type="evidence" value="ECO:0007669"/>
    <property type="project" value="InterPro"/>
</dbReference>
<keyword evidence="6 7" id="KW-0472">Membrane</keyword>
<dbReference type="PROSITE" id="PS50893">
    <property type="entry name" value="ABC_TRANSPORTER_2"/>
    <property type="match status" value="1"/>
</dbReference>
<feature type="transmembrane region" description="Helical" evidence="7">
    <location>
        <begin position="173"/>
        <end position="191"/>
    </location>
</feature>
<dbReference type="SUPFAM" id="SSF90123">
    <property type="entry name" value="ABC transporter transmembrane region"/>
    <property type="match status" value="1"/>
</dbReference>
<feature type="transmembrane region" description="Helical" evidence="7">
    <location>
        <begin position="149"/>
        <end position="167"/>
    </location>
</feature>
<dbReference type="InterPro" id="IPR003593">
    <property type="entry name" value="AAA+_ATPase"/>
</dbReference>
<dbReference type="GO" id="GO:0005886">
    <property type="term" value="C:plasma membrane"/>
    <property type="evidence" value="ECO:0007669"/>
    <property type="project" value="UniProtKB-SubCell"/>
</dbReference>
<dbReference type="GO" id="GO:0034775">
    <property type="term" value="P:glutathione transmembrane transport"/>
    <property type="evidence" value="ECO:0007669"/>
    <property type="project" value="InterPro"/>
</dbReference>
<dbReference type="Gene3D" id="1.20.1560.10">
    <property type="entry name" value="ABC transporter type 1, transmembrane domain"/>
    <property type="match status" value="1"/>
</dbReference>
<dbReference type="GO" id="GO:0015421">
    <property type="term" value="F:ABC-type oligopeptide transporter activity"/>
    <property type="evidence" value="ECO:0007669"/>
    <property type="project" value="TreeGrafter"/>
</dbReference>
<dbReference type="InterPro" id="IPR011527">
    <property type="entry name" value="ABC1_TM_dom"/>
</dbReference>
<keyword evidence="2 7" id="KW-0812">Transmembrane</keyword>
<dbReference type="InterPro" id="IPR027417">
    <property type="entry name" value="P-loop_NTPase"/>
</dbReference>
<comment type="subcellular location">
    <subcellularLocation>
        <location evidence="1">Cell membrane</location>
        <topology evidence="1">Multi-pass membrane protein</topology>
    </subcellularLocation>
</comment>
<dbReference type="OrthoDB" id="3237158at2"/>
<dbReference type="Pfam" id="PF00664">
    <property type="entry name" value="ABC_membrane"/>
    <property type="match status" value="1"/>
</dbReference>
<dbReference type="GO" id="GO:0005524">
    <property type="term" value="F:ATP binding"/>
    <property type="evidence" value="ECO:0007669"/>
    <property type="project" value="UniProtKB-KW"/>
</dbReference>
<dbReference type="InterPro" id="IPR039421">
    <property type="entry name" value="Type_1_exporter"/>
</dbReference>
<evidence type="ECO:0000259" key="9">
    <source>
        <dbReference type="PROSITE" id="PS50929"/>
    </source>
</evidence>
<name>A0A4Q9V084_9ACTO</name>
<evidence type="ECO:0000313" key="11">
    <source>
        <dbReference type="Proteomes" id="UP000293036"/>
    </source>
</evidence>
<dbReference type="PANTHER" id="PTHR43394">
    <property type="entry name" value="ATP-DEPENDENT PERMEASE MDL1, MITOCHONDRIAL"/>
    <property type="match status" value="1"/>
</dbReference>
<dbReference type="InterPro" id="IPR017871">
    <property type="entry name" value="ABC_transporter-like_CS"/>
</dbReference>
<feature type="domain" description="ABC transmembrane type-1" evidence="9">
    <location>
        <begin position="34"/>
        <end position="317"/>
    </location>
</feature>
<evidence type="ECO:0000256" key="6">
    <source>
        <dbReference type="ARBA" id="ARBA00023136"/>
    </source>
</evidence>
<evidence type="ECO:0000313" key="10">
    <source>
        <dbReference type="EMBL" id="TBW22059.1"/>
    </source>
</evidence>
<keyword evidence="3" id="KW-0547">Nucleotide-binding</keyword>
<comment type="caution">
    <text evidence="10">The sequence shown here is derived from an EMBL/GenBank/DDBJ whole genome shotgun (WGS) entry which is preliminary data.</text>
</comment>
<dbReference type="PROSITE" id="PS50929">
    <property type="entry name" value="ABC_TM1F"/>
    <property type="match status" value="1"/>
</dbReference>
<accession>A0A4Q9V084</accession>
<gene>
    <name evidence="10" type="primary">cydC</name>
    <name evidence="10" type="ORF">EZJ44_04280</name>
</gene>
<feature type="transmembrane region" description="Helical" evidence="7">
    <location>
        <begin position="256"/>
        <end position="279"/>
    </location>
</feature>
<dbReference type="InterPro" id="IPR014223">
    <property type="entry name" value="ABC_CydC/D"/>
</dbReference>
<keyword evidence="5 7" id="KW-1133">Transmembrane helix</keyword>
<evidence type="ECO:0000259" key="8">
    <source>
        <dbReference type="PROSITE" id="PS50893"/>
    </source>
</evidence>
<evidence type="ECO:0000256" key="4">
    <source>
        <dbReference type="ARBA" id="ARBA00022840"/>
    </source>
</evidence>
<protein>
    <submittedName>
        <fullName evidence="10">Thiol reductant ABC exporter subunit CydC</fullName>
    </submittedName>
</protein>
<dbReference type="NCBIfam" id="TIGR02868">
    <property type="entry name" value="CydC"/>
    <property type="match status" value="1"/>
</dbReference>
<dbReference type="InterPro" id="IPR003439">
    <property type="entry name" value="ABC_transporter-like_ATP-bd"/>
</dbReference>
<evidence type="ECO:0000256" key="1">
    <source>
        <dbReference type="ARBA" id="ARBA00004651"/>
    </source>
</evidence>
<feature type="domain" description="ABC transporter" evidence="8">
    <location>
        <begin position="355"/>
        <end position="594"/>
    </location>
</feature>
<keyword evidence="11" id="KW-1185">Reference proteome</keyword>
<keyword evidence="4" id="KW-0067">ATP-binding</keyword>
<dbReference type="RefSeq" id="WP_131280572.1">
    <property type="nucleotide sequence ID" value="NZ_JBHSLR010000009.1"/>
</dbReference>
<dbReference type="SMART" id="SM00382">
    <property type="entry name" value="AAA"/>
    <property type="match status" value="1"/>
</dbReference>
<evidence type="ECO:0000256" key="7">
    <source>
        <dbReference type="SAM" id="Phobius"/>
    </source>
</evidence>
<sequence>MQSLSKGNKAITEAERQALKDALKLLDIDKKRFALSTLFGTGAVGSGIGLGAVSAWLIARAAQLPPVLDLSVAATGVRAFGVGKAIFRYVERISSHWIALNGMARIRTEVYSQLANSPTDVVTSIRRGDLLARTGTDVDELGNVVVKSLLPAAVAVFTSIIAVAIVASLSPLIGVILALMLLADGVIAPLLSMRGARQAEIDQIQNRARLNASALTMLESAAELRVNGKLADAKRTQQSIEADIQKNRDASAKPQALAGIIGILAMGISIVSALVIGTIQVQQGALSTINLVVCTLTPLAAFEATQKLSDAGIQLVRSAQAALRVMELLNRAHTNVDATKRNATTSYTSSNAGSLAAQDLIVGWQDGADIAGPISLELHAGKSIAIVGASGIGKSTLLYTLAGMLTPHAGTVTLDGQPVHEIAREDISRHLILTAEDAHIFETSVLENIRVARADVDEQEAIALLKRAGLAQWLADLPDGVHTVVGTDAQTISGGERRRLLLARALASGAQFLLLDEPGEHLDADTADALIHDLLQTSKTENSTGIVLVTHRLSALNSADEVILLGNSPAQIIARGTHEELLNTIDTYRWSVEQEEE</sequence>
<dbReference type="PROSITE" id="PS00211">
    <property type="entry name" value="ABC_TRANSPORTER_1"/>
    <property type="match status" value="1"/>
</dbReference>
<evidence type="ECO:0000256" key="5">
    <source>
        <dbReference type="ARBA" id="ARBA00022989"/>
    </source>
</evidence>
<proteinExistence type="predicted"/>